<dbReference type="STRING" id="584708.Apau_0116"/>
<keyword evidence="1" id="KW-0813">Transport</keyword>
<dbReference type="PANTHER" id="PTHR42794">
    <property type="entry name" value="HEMIN IMPORT ATP-BINDING PROTEIN HMUV"/>
    <property type="match status" value="1"/>
</dbReference>
<protein>
    <submittedName>
        <fullName evidence="5">ABC transporter related protein</fullName>
    </submittedName>
</protein>
<dbReference type="InterPro" id="IPR017871">
    <property type="entry name" value="ABC_transporter-like_CS"/>
</dbReference>
<dbReference type="SMART" id="SM00382">
    <property type="entry name" value="AAA"/>
    <property type="match status" value="1"/>
</dbReference>
<dbReference type="InterPro" id="IPR003439">
    <property type="entry name" value="ABC_transporter-like_ATP-bd"/>
</dbReference>
<proteinExistence type="predicted"/>
<evidence type="ECO:0000256" key="1">
    <source>
        <dbReference type="ARBA" id="ARBA00022448"/>
    </source>
</evidence>
<evidence type="ECO:0000313" key="6">
    <source>
        <dbReference type="Proteomes" id="UP000005096"/>
    </source>
</evidence>
<dbReference type="InterPro" id="IPR027417">
    <property type="entry name" value="P-loop_NTPase"/>
</dbReference>
<sequence>MILQAEGLDFRYPPREVLRQISHRVHPGEMLVLLGPNGSGKTTLLRCLDGLLSPHGGTVLLGDRPLDRLGAKDVARTLGYVPQRSEPRRLAVYDAVLLGRLPHIRGRISRRDHEAVERALEDLGLQSLALRSLDEMSGGEAQKVLLARALAQEPRILLLDEPTSNLDLRNQVEILQLLRRCAAERDLGVILTLHDLNTAFRYGDRFLFLKKGRVRHLLTREEISAPVLEEVYDLPVQLARFGGFPVVVPFRT</sequence>
<dbReference type="EMBL" id="CM001022">
    <property type="protein sequence ID" value="EFQ22553.1"/>
    <property type="molecule type" value="Genomic_DNA"/>
</dbReference>
<dbReference type="CDD" id="cd03214">
    <property type="entry name" value="ABC_Iron-Siderophores_B12_Hemin"/>
    <property type="match status" value="1"/>
</dbReference>
<dbReference type="FunFam" id="3.40.50.300:FF:000134">
    <property type="entry name" value="Iron-enterobactin ABC transporter ATP-binding protein"/>
    <property type="match status" value="1"/>
</dbReference>
<feature type="domain" description="ABC transporter" evidence="4">
    <location>
        <begin position="3"/>
        <end position="236"/>
    </location>
</feature>
<dbReference type="GO" id="GO:0005524">
    <property type="term" value="F:ATP binding"/>
    <property type="evidence" value="ECO:0007669"/>
    <property type="project" value="UniProtKB-KW"/>
</dbReference>
<dbReference type="OrthoDB" id="9799337at2"/>
<dbReference type="Gene3D" id="3.40.50.300">
    <property type="entry name" value="P-loop containing nucleotide triphosphate hydrolases"/>
    <property type="match status" value="1"/>
</dbReference>
<dbReference type="PaxDb" id="584708-Apau_0116"/>
<dbReference type="Proteomes" id="UP000005096">
    <property type="component" value="Chromosome"/>
</dbReference>
<accession>E3CWP8</accession>
<dbReference type="PROSITE" id="PS00211">
    <property type="entry name" value="ABC_TRANSPORTER_1"/>
    <property type="match status" value="1"/>
</dbReference>
<evidence type="ECO:0000256" key="2">
    <source>
        <dbReference type="ARBA" id="ARBA00022741"/>
    </source>
</evidence>
<dbReference type="PANTHER" id="PTHR42794:SF2">
    <property type="entry name" value="ABC TRANSPORTER ATP-BINDING PROTEIN"/>
    <property type="match status" value="1"/>
</dbReference>
<keyword evidence="3" id="KW-0067">ATP-binding</keyword>
<evidence type="ECO:0000259" key="4">
    <source>
        <dbReference type="PROSITE" id="PS50893"/>
    </source>
</evidence>
<evidence type="ECO:0000256" key="3">
    <source>
        <dbReference type="ARBA" id="ARBA00022840"/>
    </source>
</evidence>
<dbReference type="Pfam" id="PF00005">
    <property type="entry name" value="ABC_tran"/>
    <property type="match status" value="1"/>
</dbReference>
<dbReference type="PROSITE" id="PS50893">
    <property type="entry name" value="ABC_TRANSPORTER_2"/>
    <property type="match status" value="1"/>
</dbReference>
<dbReference type="InterPro" id="IPR003593">
    <property type="entry name" value="AAA+_ATPase"/>
</dbReference>
<keyword evidence="2" id="KW-0547">Nucleotide-binding</keyword>
<dbReference type="eggNOG" id="COG1120">
    <property type="taxonomic scope" value="Bacteria"/>
</dbReference>
<dbReference type="AlphaFoldDB" id="E3CWP8"/>
<dbReference type="GO" id="GO:0016887">
    <property type="term" value="F:ATP hydrolysis activity"/>
    <property type="evidence" value="ECO:0007669"/>
    <property type="project" value="InterPro"/>
</dbReference>
<evidence type="ECO:0000313" key="5">
    <source>
        <dbReference type="EMBL" id="EFQ22553.1"/>
    </source>
</evidence>
<dbReference type="HOGENOM" id="CLU_000604_1_11_0"/>
<name>E3CWP8_9BACT</name>
<reference evidence="5 6" key="1">
    <citation type="journal article" date="2010" name="Stand. Genomic Sci.">
        <title>Non-contiguous finished genome sequence of Aminomonas paucivorans type strain (GLU-3).</title>
        <authorList>
            <person name="Pitluck S."/>
            <person name="Yasawong M."/>
            <person name="Held B."/>
            <person name="Lapidus A."/>
            <person name="Nolan M."/>
            <person name="Copeland A."/>
            <person name="Lucas S."/>
            <person name="Del Rio T.G."/>
            <person name="Tice H."/>
            <person name="Cheng J.F."/>
            <person name="Chertkov O."/>
            <person name="Goodwin L."/>
            <person name="Tapia R."/>
            <person name="Han C."/>
            <person name="Liolios K."/>
            <person name="Ivanova N."/>
            <person name="Mavromatis K."/>
            <person name="Ovchinnikova G."/>
            <person name="Pati A."/>
            <person name="Chen A."/>
            <person name="Palaniappan K."/>
            <person name="Land M."/>
            <person name="Hauser L."/>
            <person name="Chang Y.J."/>
            <person name="Jeffries C.D."/>
            <person name="Pukall R."/>
            <person name="Spring S."/>
            <person name="Rohde M."/>
            <person name="Sikorski J."/>
            <person name="Goker M."/>
            <person name="Woyke T."/>
            <person name="Bristow J."/>
            <person name="Eisen J.A."/>
            <person name="Markowitz V."/>
            <person name="Hugenholtz P."/>
            <person name="Kyrpides N.C."/>
            <person name="Klenk H.P."/>
        </authorList>
    </citation>
    <scope>NUCLEOTIDE SEQUENCE [LARGE SCALE GENOMIC DNA]</scope>
    <source>
        <strain evidence="5 6">DSM 12260</strain>
    </source>
</reference>
<gene>
    <name evidence="5" type="ORF">Apau_0116</name>
</gene>
<keyword evidence="6" id="KW-1185">Reference proteome</keyword>
<dbReference type="RefSeq" id="WP_006299694.1">
    <property type="nucleotide sequence ID" value="NZ_CM001022.1"/>
</dbReference>
<dbReference type="SUPFAM" id="SSF52540">
    <property type="entry name" value="P-loop containing nucleoside triphosphate hydrolases"/>
    <property type="match status" value="1"/>
</dbReference>
<organism evidence="5 6">
    <name type="scientific">Aminomonas paucivorans DSM 12260</name>
    <dbReference type="NCBI Taxonomy" id="584708"/>
    <lineage>
        <taxon>Bacteria</taxon>
        <taxon>Thermotogati</taxon>
        <taxon>Synergistota</taxon>
        <taxon>Synergistia</taxon>
        <taxon>Synergistales</taxon>
        <taxon>Synergistaceae</taxon>
        <taxon>Aminomonas</taxon>
    </lineage>
</organism>